<protein>
    <recommendedName>
        <fullName evidence="4">Zinc finger PHD-type domain-containing protein</fullName>
    </recommendedName>
</protein>
<gene>
    <name evidence="2" type="ORF">PYW07_006478</name>
</gene>
<feature type="region of interest" description="Disordered" evidence="1">
    <location>
        <begin position="1"/>
        <end position="25"/>
    </location>
</feature>
<feature type="region of interest" description="Disordered" evidence="1">
    <location>
        <begin position="105"/>
        <end position="134"/>
    </location>
</feature>
<evidence type="ECO:0000313" key="3">
    <source>
        <dbReference type="Proteomes" id="UP001231518"/>
    </source>
</evidence>
<evidence type="ECO:0008006" key="4">
    <source>
        <dbReference type="Google" id="ProtNLM"/>
    </source>
</evidence>
<evidence type="ECO:0000313" key="2">
    <source>
        <dbReference type="EMBL" id="KAJ8728782.1"/>
    </source>
</evidence>
<sequence length="663" mass="72737">MTTMASPKPYASVSEESSDVQVLDSSEPLVTVSSSVPVSVSGESSVVRVLDSNEPLVTVSSSVPISSARVLDSIEPVVPTARVQVMDSDEPLVLPCVSSAVDEPVAGPSGVAAGSSGSLPAISEDEDEEDDDVNSSDHVCQAWWGLARRSSLGEAKNLGHRVCLRCGRSLASRVSHLLHTGSPREFRIYNVIQEWIIPRAIEVTSRICHACWVAADRAAAHMVSRPSTSSQASRMEEIPVQFLAVEETQPREQVLAADSSTEEVQPPPVQVRAVDLPVEVIQPPAQVIAADPPVEEVRRNQPEPTIVLPDYIRAIETERRCFIEGCQRTESTGIWPLNPDIFRIICTSPLKLQTYRWKSPQTATLMSSVESGQILTQPSQQGDDYIPATNTSQVAPAAALPRVQPRSTEMLPEENNATEITASIDPQPEVSPQAPTSNFQETVLTAATTNERPSSSALAVPIEVLSPAPKERFTSGQGKRKPKTRQSALVLTCTPNMLEIKSKNAPKAPPAKKKRIVSKTLFEDSSEEEDFPNVSQDDEDDCACIYCNDLYSRSKPGEDWLRCLQCSHWAHASCADVPKRTEINLQALLDHTASRLMQSQNIVFEDQNDVFEIFLINKWGFNDSSGLFDNNEFPNEEEKQRFMEHLEHKTKACAVKNAHKAEC</sequence>
<dbReference type="InterPro" id="IPR013083">
    <property type="entry name" value="Znf_RING/FYVE/PHD"/>
</dbReference>
<dbReference type="InterPro" id="IPR011011">
    <property type="entry name" value="Znf_FYVE_PHD"/>
</dbReference>
<dbReference type="Proteomes" id="UP001231518">
    <property type="component" value="Chromosome 19"/>
</dbReference>
<name>A0AAD7YWD0_MYTSE</name>
<keyword evidence="3" id="KW-1185">Reference proteome</keyword>
<accession>A0AAD7YWD0</accession>
<dbReference type="SUPFAM" id="SSF57903">
    <property type="entry name" value="FYVE/PHD zinc finger"/>
    <property type="match status" value="1"/>
</dbReference>
<proteinExistence type="predicted"/>
<evidence type="ECO:0000256" key="1">
    <source>
        <dbReference type="SAM" id="MobiDB-lite"/>
    </source>
</evidence>
<dbReference type="Gene3D" id="3.30.40.10">
    <property type="entry name" value="Zinc/RING finger domain, C3HC4 (zinc finger)"/>
    <property type="match status" value="1"/>
</dbReference>
<dbReference type="AlphaFoldDB" id="A0AAD7YWD0"/>
<organism evidence="2 3">
    <name type="scientific">Mythimna separata</name>
    <name type="common">Oriental armyworm</name>
    <name type="synonym">Pseudaletia separata</name>
    <dbReference type="NCBI Taxonomy" id="271217"/>
    <lineage>
        <taxon>Eukaryota</taxon>
        <taxon>Metazoa</taxon>
        <taxon>Ecdysozoa</taxon>
        <taxon>Arthropoda</taxon>
        <taxon>Hexapoda</taxon>
        <taxon>Insecta</taxon>
        <taxon>Pterygota</taxon>
        <taxon>Neoptera</taxon>
        <taxon>Endopterygota</taxon>
        <taxon>Lepidoptera</taxon>
        <taxon>Glossata</taxon>
        <taxon>Ditrysia</taxon>
        <taxon>Noctuoidea</taxon>
        <taxon>Noctuidae</taxon>
        <taxon>Noctuinae</taxon>
        <taxon>Hadenini</taxon>
        <taxon>Mythimna</taxon>
    </lineage>
</organism>
<feature type="compositionally biased region" description="Acidic residues" evidence="1">
    <location>
        <begin position="123"/>
        <end position="134"/>
    </location>
</feature>
<dbReference type="EMBL" id="JARGEI010000007">
    <property type="protein sequence ID" value="KAJ8728782.1"/>
    <property type="molecule type" value="Genomic_DNA"/>
</dbReference>
<comment type="caution">
    <text evidence="2">The sequence shown here is derived from an EMBL/GenBank/DDBJ whole genome shotgun (WGS) entry which is preliminary data.</text>
</comment>
<reference evidence="2" key="1">
    <citation type="submission" date="2023-03" db="EMBL/GenBank/DDBJ databases">
        <title>Chromosome-level genomes of two armyworms, Mythimna separata and Mythimna loreyi, provide insights into the biosynthesis and reception of sex pheromones.</title>
        <authorList>
            <person name="Zhao H."/>
        </authorList>
    </citation>
    <scope>NUCLEOTIDE SEQUENCE</scope>
    <source>
        <strain evidence="2">BeijingLab</strain>
        <tissue evidence="2">Pupa</tissue>
    </source>
</reference>
<feature type="compositionally biased region" description="Low complexity" evidence="1">
    <location>
        <begin position="105"/>
        <end position="121"/>
    </location>
</feature>